<proteinExistence type="inferred from homology"/>
<evidence type="ECO:0000259" key="6">
    <source>
        <dbReference type="Pfam" id="PF08281"/>
    </source>
</evidence>
<dbReference type="Gene3D" id="1.10.1740.10">
    <property type="match status" value="1"/>
</dbReference>
<dbReference type="Gene3D" id="1.10.10.10">
    <property type="entry name" value="Winged helix-like DNA-binding domain superfamily/Winged helix DNA-binding domain"/>
    <property type="match status" value="1"/>
</dbReference>
<dbReference type="InterPro" id="IPR036388">
    <property type="entry name" value="WH-like_DNA-bd_sf"/>
</dbReference>
<evidence type="ECO:0000256" key="1">
    <source>
        <dbReference type="ARBA" id="ARBA00010641"/>
    </source>
</evidence>
<dbReference type="InterPro" id="IPR007627">
    <property type="entry name" value="RNA_pol_sigma70_r2"/>
</dbReference>
<evidence type="ECO:0000259" key="5">
    <source>
        <dbReference type="Pfam" id="PF04542"/>
    </source>
</evidence>
<name>A0A7W3W8K3_9PSEU</name>
<dbReference type="RefSeq" id="WP_182896947.1">
    <property type="nucleotide sequence ID" value="NZ_JACGZW010000040.1"/>
</dbReference>
<evidence type="ECO:0000256" key="2">
    <source>
        <dbReference type="ARBA" id="ARBA00023015"/>
    </source>
</evidence>
<evidence type="ECO:0000256" key="4">
    <source>
        <dbReference type="ARBA" id="ARBA00023163"/>
    </source>
</evidence>
<dbReference type="Proteomes" id="UP000526734">
    <property type="component" value="Unassembled WGS sequence"/>
</dbReference>
<dbReference type="PANTHER" id="PTHR47756:SF2">
    <property type="entry name" value="BLL6612 PROTEIN"/>
    <property type="match status" value="1"/>
</dbReference>
<dbReference type="Pfam" id="PF04542">
    <property type="entry name" value="Sigma70_r2"/>
    <property type="match status" value="1"/>
</dbReference>
<keyword evidence="4" id="KW-0804">Transcription</keyword>
<comment type="caution">
    <text evidence="8">The sequence shown here is derived from an EMBL/GenBank/DDBJ whole genome shotgun (WGS) entry which is preliminary data.</text>
</comment>
<reference evidence="8 9" key="1">
    <citation type="submission" date="2020-08" db="EMBL/GenBank/DDBJ databases">
        <title>Amycolatopsis sp. nov. DR6-1 isolated from Dendrobium heterocarpum.</title>
        <authorList>
            <person name="Tedsree N."/>
            <person name="Kuncharoen N."/>
            <person name="Likhitwitayawuid K."/>
            <person name="Tanasupawat S."/>
        </authorList>
    </citation>
    <scope>NUCLEOTIDE SEQUENCE [LARGE SCALE GENOMIC DNA]</scope>
    <source>
        <strain evidence="8 9">DR6-1</strain>
    </source>
</reference>
<keyword evidence="9" id="KW-1185">Reference proteome</keyword>
<protein>
    <submittedName>
        <fullName evidence="8">RNA polymerase sigma factor</fullName>
    </submittedName>
</protein>
<dbReference type="EMBL" id="JACGZW010000040">
    <property type="protein sequence ID" value="MBB1160337.1"/>
    <property type="molecule type" value="Genomic_DNA"/>
</dbReference>
<evidence type="ECO:0000256" key="3">
    <source>
        <dbReference type="ARBA" id="ARBA00023082"/>
    </source>
</evidence>
<gene>
    <name evidence="8" type="ORF">H4281_44955</name>
</gene>
<dbReference type="GO" id="GO:0016987">
    <property type="term" value="F:sigma factor activity"/>
    <property type="evidence" value="ECO:0007669"/>
    <property type="project" value="UniProtKB-KW"/>
</dbReference>
<dbReference type="GO" id="GO:0006352">
    <property type="term" value="P:DNA-templated transcription initiation"/>
    <property type="evidence" value="ECO:0007669"/>
    <property type="project" value="InterPro"/>
</dbReference>
<keyword evidence="2" id="KW-0805">Transcription regulation</keyword>
<evidence type="ECO:0000259" key="7">
    <source>
        <dbReference type="Pfam" id="PF20239"/>
    </source>
</evidence>
<dbReference type="AlphaFoldDB" id="A0A7W3W8K3"/>
<dbReference type="Pfam" id="PF20239">
    <property type="entry name" value="DUF6596"/>
    <property type="match status" value="1"/>
</dbReference>
<dbReference type="Pfam" id="PF08281">
    <property type="entry name" value="Sigma70_r4_2"/>
    <property type="match status" value="1"/>
</dbReference>
<evidence type="ECO:0000313" key="9">
    <source>
        <dbReference type="Proteomes" id="UP000526734"/>
    </source>
</evidence>
<comment type="similarity">
    <text evidence="1">Belongs to the sigma-70 factor family. ECF subfamily.</text>
</comment>
<dbReference type="InterPro" id="IPR013325">
    <property type="entry name" value="RNA_pol_sigma_r2"/>
</dbReference>
<dbReference type="InterPro" id="IPR013249">
    <property type="entry name" value="RNA_pol_sigma70_r4_t2"/>
</dbReference>
<feature type="domain" description="RNA polymerase sigma factor 70 region 4 type 2" evidence="6">
    <location>
        <begin position="105"/>
        <end position="155"/>
    </location>
</feature>
<dbReference type="SUPFAM" id="SSF88659">
    <property type="entry name" value="Sigma3 and sigma4 domains of RNA polymerase sigma factors"/>
    <property type="match status" value="1"/>
</dbReference>
<organism evidence="8 9">
    <name type="scientific">Amycolatopsis dendrobii</name>
    <dbReference type="NCBI Taxonomy" id="2760662"/>
    <lineage>
        <taxon>Bacteria</taxon>
        <taxon>Bacillati</taxon>
        <taxon>Actinomycetota</taxon>
        <taxon>Actinomycetes</taxon>
        <taxon>Pseudonocardiales</taxon>
        <taxon>Pseudonocardiaceae</taxon>
        <taxon>Amycolatopsis</taxon>
    </lineage>
</organism>
<keyword evidence="3" id="KW-0731">Sigma factor</keyword>
<dbReference type="SUPFAM" id="SSF88946">
    <property type="entry name" value="Sigma2 domain of RNA polymerase sigma factors"/>
    <property type="match status" value="1"/>
</dbReference>
<feature type="domain" description="RNA polymerase sigma-70 region 2" evidence="5">
    <location>
        <begin position="15"/>
        <end position="79"/>
    </location>
</feature>
<sequence>MTGPSVPATLNDTLRTLAPQVLGALVRRYGRFDPAEDAVQEALLKAAQQWPEAGIPERPFGWLLQVASRKLIDLLRADQARREREVRAAREDIGEQAGDDTLILLLLCCHPSLSAASQIALALRAVGGLTTAEIARAFLTSEDSMTRRISRAKRTVQDSGVPFRMPPEEARGERLEAVRHVLYLIFTEGYSATSGPDLRRGDLAREAIRLAELTAALLPDDSEAAGLLALMLLTDARSPARATEQGELVPLHEQDRTRWKAESIRRGVELVTAALPRGPVGPYQLQAAIAAVHDEAATAAETDWRQIVGLYRLLLKVSASPVARVSHAVAVGMADGPAAGLELLGALDHRDRRFYAARAHLLEKAGDREAARSAYLRAAELATNVRQVRYLNACARRLSEGAEHD</sequence>
<dbReference type="PANTHER" id="PTHR47756">
    <property type="entry name" value="BLL6612 PROTEIN-RELATED"/>
    <property type="match status" value="1"/>
</dbReference>
<dbReference type="GO" id="GO:0003677">
    <property type="term" value="F:DNA binding"/>
    <property type="evidence" value="ECO:0007669"/>
    <property type="project" value="InterPro"/>
</dbReference>
<feature type="domain" description="DUF6596" evidence="7">
    <location>
        <begin position="174"/>
        <end position="274"/>
    </location>
</feature>
<dbReference type="InterPro" id="IPR013324">
    <property type="entry name" value="RNA_pol_sigma_r3/r4-like"/>
</dbReference>
<accession>A0A7W3W8K3</accession>
<evidence type="ECO:0000313" key="8">
    <source>
        <dbReference type="EMBL" id="MBB1160337.1"/>
    </source>
</evidence>
<dbReference type="InterPro" id="IPR046531">
    <property type="entry name" value="DUF6596"/>
</dbReference>